<gene>
    <name evidence="4" type="primary">LOC106806579</name>
</gene>
<organism evidence="3 4">
    <name type="scientific">Priapulus caudatus</name>
    <name type="common">Priapulid worm</name>
    <dbReference type="NCBI Taxonomy" id="37621"/>
    <lineage>
        <taxon>Eukaryota</taxon>
        <taxon>Metazoa</taxon>
        <taxon>Ecdysozoa</taxon>
        <taxon>Scalidophora</taxon>
        <taxon>Priapulida</taxon>
        <taxon>Priapulimorpha</taxon>
        <taxon>Priapulimorphida</taxon>
        <taxon>Priapulidae</taxon>
        <taxon>Priapulus</taxon>
    </lineage>
</organism>
<dbReference type="GeneID" id="106806579"/>
<accession>A0ABM1DVT5</accession>
<reference evidence="4" key="1">
    <citation type="submission" date="2025-08" db="UniProtKB">
        <authorList>
            <consortium name="RefSeq"/>
        </authorList>
    </citation>
    <scope>IDENTIFICATION</scope>
</reference>
<dbReference type="Proteomes" id="UP000695022">
    <property type="component" value="Unplaced"/>
</dbReference>
<proteinExistence type="predicted"/>
<evidence type="ECO:0000256" key="2">
    <source>
        <dbReference type="SAM" id="SignalP"/>
    </source>
</evidence>
<evidence type="ECO:0000313" key="4">
    <source>
        <dbReference type="RefSeq" id="XP_014664056.1"/>
    </source>
</evidence>
<keyword evidence="3" id="KW-1185">Reference proteome</keyword>
<feature type="compositionally biased region" description="Basic and acidic residues" evidence="1">
    <location>
        <begin position="83"/>
        <end position="108"/>
    </location>
</feature>
<protein>
    <submittedName>
        <fullName evidence="4">Uncharacterized protein LOC106806579</fullName>
    </submittedName>
</protein>
<dbReference type="RefSeq" id="XP_014664056.1">
    <property type="nucleotide sequence ID" value="XM_014808570.1"/>
</dbReference>
<name>A0ABM1DVT5_PRICU</name>
<keyword evidence="2" id="KW-0732">Signal</keyword>
<feature type="compositionally biased region" description="Basic residues" evidence="1">
    <location>
        <begin position="109"/>
        <end position="122"/>
    </location>
</feature>
<evidence type="ECO:0000256" key="1">
    <source>
        <dbReference type="SAM" id="MobiDB-lite"/>
    </source>
</evidence>
<feature type="chain" id="PRO_5046568178" evidence="2">
    <location>
        <begin position="21"/>
        <end position="171"/>
    </location>
</feature>
<evidence type="ECO:0000313" key="3">
    <source>
        <dbReference type="Proteomes" id="UP000695022"/>
    </source>
</evidence>
<sequence>MRPTALLLGICCVFAVQTVAQYTTKRRRQQTVVVRKHRITAYHDDPHVQDTYHDDPHYDRDYDVDYAGAYDNNNGYGGYRYDDDHSEHDDVHEPHAHVDDHSTYDSHRRPGYSRYRYRRPNYRRSYGNRRPYCKGGYYNKRCIYPHRRGYSRYRGGYGGSGDRYTGHYSRY</sequence>
<feature type="region of interest" description="Disordered" evidence="1">
    <location>
        <begin position="83"/>
        <end position="130"/>
    </location>
</feature>
<feature type="signal peptide" evidence="2">
    <location>
        <begin position="1"/>
        <end position="20"/>
    </location>
</feature>